<feature type="transmembrane region" description="Helical" evidence="5">
    <location>
        <begin position="65"/>
        <end position="82"/>
    </location>
</feature>
<dbReference type="Pfam" id="PF01284">
    <property type="entry name" value="MARVEL"/>
    <property type="match status" value="1"/>
</dbReference>
<keyword evidence="2 5" id="KW-0812">Transmembrane</keyword>
<dbReference type="AlphaFoldDB" id="A0A5N6TR66"/>
<dbReference type="OrthoDB" id="5325022at2759"/>
<keyword evidence="8" id="KW-1185">Reference proteome</keyword>
<dbReference type="PANTHER" id="PTHR37451:SF4">
    <property type="entry name" value="MARVEL DOMAIN-CONTAINING PROTEIN"/>
    <property type="match status" value="1"/>
</dbReference>
<accession>A0A5N6TR66</accession>
<keyword evidence="3 5" id="KW-1133">Transmembrane helix</keyword>
<protein>
    <recommendedName>
        <fullName evidence="6">MARVEL domain-containing protein</fullName>
    </recommendedName>
</protein>
<evidence type="ECO:0000313" key="8">
    <source>
        <dbReference type="Proteomes" id="UP000325780"/>
    </source>
</evidence>
<feature type="transmembrane region" description="Helical" evidence="5">
    <location>
        <begin position="7"/>
        <end position="28"/>
    </location>
</feature>
<evidence type="ECO:0000256" key="2">
    <source>
        <dbReference type="ARBA" id="ARBA00022692"/>
    </source>
</evidence>
<dbReference type="InterPro" id="IPR008253">
    <property type="entry name" value="Marvel"/>
</dbReference>
<dbReference type="GO" id="GO:0016020">
    <property type="term" value="C:membrane"/>
    <property type="evidence" value="ECO:0007669"/>
    <property type="project" value="UniProtKB-SubCell"/>
</dbReference>
<keyword evidence="4 5" id="KW-0472">Membrane</keyword>
<proteinExistence type="predicted"/>
<evidence type="ECO:0000256" key="3">
    <source>
        <dbReference type="ARBA" id="ARBA00022989"/>
    </source>
</evidence>
<feature type="domain" description="MARVEL" evidence="6">
    <location>
        <begin position="5"/>
        <end position="127"/>
    </location>
</feature>
<sequence>MDAIQLGIHLAQSIIAVIILGCSIYGLTISSTDGFGLAVVTAIATILVTVYIVTASFVAKGLYKVWLIIGANCVTGIFWLATVGKLAAEQTGGCGSHQHCYRKRDAGNHSIHAATIALSVIDCVLSVGCLVYTLYTKRNQRTKTPATE</sequence>
<evidence type="ECO:0000256" key="5">
    <source>
        <dbReference type="SAM" id="Phobius"/>
    </source>
</evidence>
<comment type="subcellular location">
    <subcellularLocation>
        <location evidence="1">Membrane</location>
        <topology evidence="1">Multi-pass membrane protein</topology>
    </subcellularLocation>
</comment>
<name>A0A5N6TR66_ASPAV</name>
<evidence type="ECO:0000256" key="1">
    <source>
        <dbReference type="ARBA" id="ARBA00004141"/>
    </source>
</evidence>
<dbReference type="PANTHER" id="PTHR37451">
    <property type="entry name" value="MARVEL DOMAIN"/>
    <property type="match status" value="1"/>
</dbReference>
<gene>
    <name evidence="7" type="ORF">BDV25DRAFT_141590</name>
</gene>
<evidence type="ECO:0000313" key="7">
    <source>
        <dbReference type="EMBL" id="KAE8148631.1"/>
    </source>
</evidence>
<organism evidence="7 8">
    <name type="scientific">Aspergillus avenaceus</name>
    <dbReference type="NCBI Taxonomy" id="36643"/>
    <lineage>
        <taxon>Eukaryota</taxon>
        <taxon>Fungi</taxon>
        <taxon>Dikarya</taxon>
        <taxon>Ascomycota</taxon>
        <taxon>Pezizomycotina</taxon>
        <taxon>Eurotiomycetes</taxon>
        <taxon>Eurotiomycetidae</taxon>
        <taxon>Eurotiales</taxon>
        <taxon>Aspergillaceae</taxon>
        <taxon>Aspergillus</taxon>
        <taxon>Aspergillus subgen. Circumdati</taxon>
    </lineage>
</organism>
<evidence type="ECO:0000259" key="6">
    <source>
        <dbReference type="Pfam" id="PF01284"/>
    </source>
</evidence>
<dbReference type="Proteomes" id="UP000325780">
    <property type="component" value="Unassembled WGS sequence"/>
</dbReference>
<reference evidence="7 8" key="1">
    <citation type="submission" date="2019-04" db="EMBL/GenBank/DDBJ databases">
        <title>Friends and foes A comparative genomics study of 23 Aspergillus species from section Flavi.</title>
        <authorList>
            <consortium name="DOE Joint Genome Institute"/>
            <person name="Kjaerbolling I."/>
            <person name="Vesth T."/>
            <person name="Frisvad J.C."/>
            <person name="Nybo J.L."/>
            <person name="Theobald S."/>
            <person name="Kildgaard S."/>
            <person name="Isbrandt T."/>
            <person name="Kuo A."/>
            <person name="Sato A."/>
            <person name="Lyhne E.K."/>
            <person name="Kogle M.E."/>
            <person name="Wiebenga A."/>
            <person name="Kun R.S."/>
            <person name="Lubbers R.J."/>
            <person name="Makela M.R."/>
            <person name="Barry K."/>
            <person name="Chovatia M."/>
            <person name="Clum A."/>
            <person name="Daum C."/>
            <person name="Haridas S."/>
            <person name="He G."/>
            <person name="LaButti K."/>
            <person name="Lipzen A."/>
            <person name="Mondo S."/>
            <person name="Riley R."/>
            <person name="Salamov A."/>
            <person name="Simmons B.A."/>
            <person name="Magnuson J.K."/>
            <person name="Henrissat B."/>
            <person name="Mortensen U.H."/>
            <person name="Larsen T.O."/>
            <person name="Devries R.P."/>
            <person name="Grigoriev I.V."/>
            <person name="Machida M."/>
            <person name="Baker S.E."/>
            <person name="Andersen M.R."/>
        </authorList>
    </citation>
    <scope>NUCLEOTIDE SEQUENCE [LARGE SCALE GENOMIC DNA]</scope>
    <source>
        <strain evidence="7 8">IBT 18842</strain>
    </source>
</reference>
<feature type="transmembrane region" description="Helical" evidence="5">
    <location>
        <begin position="34"/>
        <end position="53"/>
    </location>
</feature>
<dbReference type="EMBL" id="ML742152">
    <property type="protein sequence ID" value="KAE8148631.1"/>
    <property type="molecule type" value="Genomic_DNA"/>
</dbReference>
<evidence type="ECO:0000256" key="4">
    <source>
        <dbReference type="ARBA" id="ARBA00023136"/>
    </source>
</evidence>
<feature type="transmembrane region" description="Helical" evidence="5">
    <location>
        <begin position="111"/>
        <end position="135"/>
    </location>
</feature>